<keyword evidence="7" id="KW-0234">DNA repair</keyword>
<dbReference type="SUPFAM" id="SSF57850">
    <property type="entry name" value="RING/U-box"/>
    <property type="match status" value="1"/>
</dbReference>
<comment type="subcellular location">
    <subcellularLocation>
        <location evidence="1">Nucleus</location>
    </subcellularLocation>
</comment>
<dbReference type="GO" id="GO:0031436">
    <property type="term" value="C:BRCA1-BARD1 complex"/>
    <property type="evidence" value="ECO:0007669"/>
    <property type="project" value="TreeGrafter"/>
</dbReference>
<evidence type="ECO:0000256" key="9">
    <source>
        <dbReference type="ARBA" id="ARBA00023306"/>
    </source>
</evidence>
<evidence type="ECO:0000256" key="2">
    <source>
        <dbReference type="ARBA" id="ARBA00022723"/>
    </source>
</evidence>
<dbReference type="GO" id="GO:0000724">
    <property type="term" value="P:double-strand break repair via homologous recombination"/>
    <property type="evidence" value="ECO:0007669"/>
    <property type="project" value="TreeGrafter"/>
</dbReference>
<accession>A0A8C9FFA7</accession>
<dbReference type="InterPro" id="IPR017907">
    <property type="entry name" value="Znf_RING_CS"/>
</dbReference>
<keyword evidence="5 10" id="KW-0863">Zinc-finger</keyword>
<protein>
    <recommendedName>
        <fullName evidence="11">RING-type domain-containing protein</fullName>
    </recommendedName>
</protein>
<keyword evidence="13" id="KW-1185">Reference proteome</keyword>
<organism evidence="12 13">
    <name type="scientific">Pavo cristatus</name>
    <name type="common">Indian peafowl</name>
    <name type="synonym">Blue peafowl</name>
    <dbReference type="NCBI Taxonomy" id="9049"/>
    <lineage>
        <taxon>Eukaryota</taxon>
        <taxon>Metazoa</taxon>
        <taxon>Chordata</taxon>
        <taxon>Craniata</taxon>
        <taxon>Vertebrata</taxon>
        <taxon>Euteleostomi</taxon>
        <taxon>Archelosauria</taxon>
        <taxon>Archosauria</taxon>
        <taxon>Dinosauria</taxon>
        <taxon>Saurischia</taxon>
        <taxon>Theropoda</taxon>
        <taxon>Coelurosauria</taxon>
        <taxon>Aves</taxon>
        <taxon>Neognathae</taxon>
        <taxon>Galloanserae</taxon>
        <taxon>Galliformes</taxon>
        <taxon>Phasianidae</taxon>
        <taxon>Phasianinae</taxon>
        <taxon>Pavo</taxon>
    </lineage>
</organism>
<evidence type="ECO:0000313" key="13">
    <source>
        <dbReference type="Proteomes" id="UP000694428"/>
    </source>
</evidence>
<evidence type="ECO:0000256" key="7">
    <source>
        <dbReference type="ARBA" id="ARBA00023204"/>
    </source>
</evidence>
<evidence type="ECO:0000256" key="8">
    <source>
        <dbReference type="ARBA" id="ARBA00023242"/>
    </source>
</evidence>
<proteinExistence type="predicted"/>
<keyword evidence="6" id="KW-0862">Zinc</keyword>
<keyword evidence="3" id="KW-0677">Repeat</keyword>
<dbReference type="AlphaFoldDB" id="A0A8C9FFA7"/>
<dbReference type="PROSITE" id="PS00518">
    <property type="entry name" value="ZF_RING_1"/>
    <property type="match status" value="1"/>
</dbReference>
<evidence type="ECO:0000256" key="10">
    <source>
        <dbReference type="PROSITE-ProRule" id="PRU00175"/>
    </source>
</evidence>
<dbReference type="PROSITE" id="PS50089">
    <property type="entry name" value="ZF_RING_2"/>
    <property type="match status" value="1"/>
</dbReference>
<evidence type="ECO:0000256" key="6">
    <source>
        <dbReference type="ARBA" id="ARBA00022833"/>
    </source>
</evidence>
<keyword evidence="2" id="KW-0479">Metal-binding</keyword>
<dbReference type="GO" id="GO:0007095">
    <property type="term" value="P:mitotic G2 DNA damage checkpoint signaling"/>
    <property type="evidence" value="ECO:0007669"/>
    <property type="project" value="TreeGrafter"/>
</dbReference>
<dbReference type="Pfam" id="PF00097">
    <property type="entry name" value="zf-C3HC4"/>
    <property type="match status" value="1"/>
</dbReference>
<dbReference type="GO" id="GO:0004842">
    <property type="term" value="F:ubiquitin-protein transferase activity"/>
    <property type="evidence" value="ECO:0007669"/>
    <property type="project" value="TreeGrafter"/>
</dbReference>
<evidence type="ECO:0000256" key="3">
    <source>
        <dbReference type="ARBA" id="ARBA00022737"/>
    </source>
</evidence>
<dbReference type="PANTHER" id="PTHR13763">
    <property type="entry name" value="BREAST CANCER TYPE 1 SUSCEPTIBILITY PROTEIN BRCA1"/>
    <property type="match status" value="1"/>
</dbReference>
<dbReference type="GO" id="GO:0008270">
    <property type="term" value="F:zinc ion binding"/>
    <property type="evidence" value="ECO:0007669"/>
    <property type="project" value="UniProtKB-KW"/>
</dbReference>
<dbReference type="InterPro" id="IPR013083">
    <property type="entry name" value="Znf_RING/FYVE/PHD"/>
</dbReference>
<keyword evidence="9" id="KW-0131">Cell cycle</keyword>
<sequence>MTISEFCIVVAIFKQEHRSYVFLFHFSFYSLDVIKEPVSTKCDHVFCRFCMFKLLSKKKKGVIQCPLCKTEVTKR</sequence>
<dbReference type="Gene3D" id="3.30.40.10">
    <property type="entry name" value="Zinc/RING finger domain, C3HC4 (zinc finger)"/>
    <property type="match status" value="1"/>
</dbReference>
<dbReference type="InterPro" id="IPR001841">
    <property type="entry name" value="Znf_RING"/>
</dbReference>
<dbReference type="Proteomes" id="UP000694428">
    <property type="component" value="Unplaced"/>
</dbReference>
<evidence type="ECO:0000256" key="5">
    <source>
        <dbReference type="ARBA" id="ARBA00022771"/>
    </source>
</evidence>
<reference evidence="12" key="1">
    <citation type="submission" date="2025-08" db="UniProtKB">
        <authorList>
            <consortium name="Ensembl"/>
        </authorList>
    </citation>
    <scope>IDENTIFICATION</scope>
</reference>
<dbReference type="Ensembl" id="ENSPSTT00000015757.1">
    <property type="protein sequence ID" value="ENSPSTP00000015013.1"/>
    <property type="gene ID" value="ENSPSTG00000010644.1"/>
</dbReference>
<dbReference type="GO" id="GO:0045944">
    <property type="term" value="P:positive regulation of transcription by RNA polymerase II"/>
    <property type="evidence" value="ECO:0007669"/>
    <property type="project" value="TreeGrafter"/>
</dbReference>
<evidence type="ECO:0000259" key="11">
    <source>
        <dbReference type="PROSITE" id="PS50089"/>
    </source>
</evidence>
<feature type="domain" description="RING-type" evidence="11">
    <location>
        <begin position="42"/>
        <end position="69"/>
    </location>
</feature>
<evidence type="ECO:0000256" key="1">
    <source>
        <dbReference type="ARBA" id="ARBA00004123"/>
    </source>
</evidence>
<dbReference type="InterPro" id="IPR031099">
    <property type="entry name" value="BRCA1-associated"/>
</dbReference>
<dbReference type="InterPro" id="IPR018957">
    <property type="entry name" value="Znf_C3HC4_RING-type"/>
</dbReference>
<evidence type="ECO:0000256" key="4">
    <source>
        <dbReference type="ARBA" id="ARBA00022763"/>
    </source>
</evidence>
<dbReference type="PANTHER" id="PTHR13763:SF0">
    <property type="entry name" value="BREAST CANCER TYPE 1 SUSCEPTIBILITY PROTEIN"/>
    <property type="match status" value="1"/>
</dbReference>
<evidence type="ECO:0000313" key="12">
    <source>
        <dbReference type="Ensembl" id="ENSPSTP00000015013.1"/>
    </source>
</evidence>
<keyword evidence="8" id="KW-0539">Nucleus</keyword>
<reference evidence="12" key="2">
    <citation type="submission" date="2025-09" db="UniProtKB">
        <authorList>
            <consortium name="Ensembl"/>
        </authorList>
    </citation>
    <scope>IDENTIFICATION</scope>
</reference>
<name>A0A8C9FFA7_PAVCR</name>
<dbReference type="GO" id="GO:0070531">
    <property type="term" value="C:BRCA1-A complex"/>
    <property type="evidence" value="ECO:0007669"/>
    <property type="project" value="TreeGrafter"/>
</dbReference>
<keyword evidence="4" id="KW-0227">DNA damage</keyword>
<dbReference type="GO" id="GO:0043009">
    <property type="term" value="P:chordate embryonic development"/>
    <property type="evidence" value="ECO:0007669"/>
    <property type="project" value="TreeGrafter"/>
</dbReference>